<keyword evidence="2" id="KW-1185">Reference proteome</keyword>
<proteinExistence type="predicted"/>
<comment type="caution">
    <text evidence="1">The sequence shown here is derived from an EMBL/GenBank/DDBJ whole genome shotgun (WGS) entry which is preliminary data.</text>
</comment>
<sequence>MTNQSGNNKKVKETVTVGSFTFLLFDIFSIDLQIRHSCRIFA</sequence>
<name>E6K354_9BACT</name>
<dbReference type="AlphaFoldDB" id="E6K354"/>
<organism evidence="1 2">
    <name type="scientific">Segatella buccae ATCC 33574</name>
    <dbReference type="NCBI Taxonomy" id="873513"/>
    <lineage>
        <taxon>Bacteria</taxon>
        <taxon>Pseudomonadati</taxon>
        <taxon>Bacteroidota</taxon>
        <taxon>Bacteroidia</taxon>
        <taxon>Bacteroidales</taxon>
        <taxon>Prevotellaceae</taxon>
        <taxon>Segatella</taxon>
    </lineage>
</organism>
<dbReference type="STRING" id="873513.HMPREF6485_0039"/>
<gene>
    <name evidence="1" type="ORF">HMPREF6485_0039</name>
</gene>
<dbReference type="HOGENOM" id="CLU_3255700_0_0_10"/>
<protein>
    <submittedName>
        <fullName evidence="1">Uncharacterized protein</fullName>
    </submittedName>
</protein>
<dbReference type="EMBL" id="AEPD01000005">
    <property type="protein sequence ID" value="EFU31937.1"/>
    <property type="molecule type" value="Genomic_DNA"/>
</dbReference>
<accession>E6K354</accession>
<dbReference type="Proteomes" id="UP000003112">
    <property type="component" value="Unassembled WGS sequence"/>
</dbReference>
<evidence type="ECO:0000313" key="2">
    <source>
        <dbReference type="Proteomes" id="UP000003112"/>
    </source>
</evidence>
<evidence type="ECO:0000313" key="1">
    <source>
        <dbReference type="EMBL" id="EFU31937.1"/>
    </source>
</evidence>
<reference evidence="1 2" key="1">
    <citation type="submission" date="2010-10" db="EMBL/GenBank/DDBJ databases">
        <authorList>
            <person name="Muzny D."/>
            <person name="Qin X."/>
            <person name="Deng J."/>
            <person name="Jiang H."/>
            <person name="Liu Y."/>
            <person name="Qu J."/>
            <person name="Song X.-Z."/>
            <person name="Zhang L."/>
            <person name="Thornton R."/>
            <person name="Coyle M."/>
            <person name="Francisco L."/>
            <person name="Jackson L."/>
            <person name="Javaid M."/>
            <person name="Korchina V."/>
            <person name="Kovar C."/>
            <person name="Mata R."/>
            <person name="Mathew T."/>
            <person name="Ngo R."/>
            <person name="Nguyen L."/>
            <person name="Nguyen N."/>
            <person name="Okwuonu G."/>
            <person name="Ongeri F."/>
            <person name="Pham C."/>
            <person name="Simmons D."/>
            <person name="Wilczek-Boney K."/>
            <person name="Hale W."/>
            <person name="Jakkamsetti A."/>
            <person name="Pham P."/>
            <person name="Ruth R."/>
            <person name="San Lucas F."/>
            <person name="Warren J."/>
            <person name="Zhang J."/>
            <person name="Zhao Z."/>
            <person name="Zhou C."/>
            <person name="Zhu D."/>
            <person name="Lee S."/>
            <person name="Bess C."/>
            <person name="Blankenburg K."/>
            <person name="Forbes L."/>
            <person name="Fu Q."/>
            <person name="Gubbala S."/>
            <person name="Hirani K."/>
            <person name="Jayaseelan J.C."/>
            <person name="Lara F."/>
            <person name="Munidasa M."/>
            <person name="Palculict T."/>
            <person name="Patil S."/>
            <person name="Pu L.-L."/>
            <person name="Saada N."/>
            <person name="Tang L."/>
            <person name="Weissenberger G."/>
            <person name="Zhu Y."/>
            <person name="Hemphill L."/>
            <person name="Shang Y."/>
            <person name="Youmans B."/>
            <person name="Ayvaz T."/>
            <person name="Ross M."/>
            <person name="Santibanez J."/>
            <person name="Aqrawi P."/>
            <person name="Gross S."/>
            <person name="Joshi V."/>
            <person name="Fowler G."/>
            <person name="Nazareth L."/>
            <person name="Reid J."/>
            <person name="Worley K."/>
            <person name="Petrosino J."/>
            <person name="Highlander S."/>
            <person name="Gibbs R."/>
        </authorList>
    </citation>
    <scope>NUCLEOTIDE SEQUENCE [LARGE SCALE GENOMIC DNA]</scope>
    <source>
        <strain evidence="1 2">ATCC 33574</strain>
    </source>
</reference>